<dbReference type="Proteomes" id="UP000280292">
    <property type="component" value="Unassembled WGS sequence"/>
</dbReference>
<evidence type="ECO:0000313" key="1">
    <source>
        <dbReference type="EMBL" id="RML46237.1"/>
    </source>
</evidence>
<accession>A0A3M2W3V2</accession>
<organism evidence="1 2">
    <name type="scientific">Pseudomonas syringae pv. ribicola</name>
    <dbReference type="NCBI Taxonomy" id="55398"/>
    <lineage>
        <taxon>Bacteria</taxon>
        <taxon>Pseudomonadati</taxon>
        <taxon>Pseudomonadota</taxon>
        <taxon>Gammaproteobacteria</taxon>
        <taxon>Pseudomonadales</taxon>
        <taxon>Pseudomonadaceae</taxon>
        <taxon>Pseudomonas</taxon>
    </lineage>
</organism>
<gene>
    <name evidence="1" type="ORF">ALQ95_100717</name>
</gene>
<protein>
    <submittedName>
        <fullName evidence="1">UDP-glucose 4-epimerase</fullName>
    </submittedName>
</protein>
<comment type="caution">
    <text evidence="1">The sequence shown here is derived from an EMBL/GenBank/DDBJ whole genome shotgun (WGS) entry which is preliminary data.</text>
</comment>
<dbReference type="AlphaFoldDB" id="A0A3M2W3V2"/>
<proteinExistence type="predicted"/>
<sequence length="70" mass="7443">MGYPQMPCTGAPAVTGLLTSARVGESVREPLRYFDSNVSGSVNPQGYASTALVSEWRSGVSVRSSLAYWS</sequence>
<evidence type="ECO:0000313" key="2">
    <source>
        <dbReference type="Proteomes" id="UP000280292"/>
    </source>
</evidence>
<reference evidence="1 2" key="1">
    <citation type="submission" date="2018-08" db="EMBL/GenBank/DDBJ databases">
        <title>Recombination of ecologically and evolutionarily significant loci maintains genetic cohesion in the Pseudomonas syringae species complex.</title>
        <authorList>
            <person name="Dillon M."/>
            <person name="Thakur S."/>
            <person name="Almeida R.N.D."/>
            <person name="Weir B.S."/>
            <person name="Guttman D.S."/>
        </authorList>
    </citation>
    <scope>NUCLEOTIDE SEQUENCE [LARGE SCALE GENOMIC DNA]</scope>
    <source>
        <strain evidence="1 2">ICMP 3883</strain>
    </source>
</reference>
<dbReference type="EMBL" id="RBNR01000076">
    <property type="protein sequence ID" value="RML46237.1"/>
    <property type="molecule type" value="Genomic_DNA"/>
</dbReference>
<name>A0A3M2W3V2_PSESI</name>